<accession>A0A815YTL9</accession>
<evidence type="ECO:0000259" key="8">
    <source>
        <dbReference type="Pfam" id="PF00324"/>
    </source>
</evidence>
<dbReference type="Gene3D" id="1.20.1740.10">
    <property type="entry name" value="Amino acid/polyamine transporter I"/>
    <property type="match status" value="1"/>
</dbReference>
<evidence type="ECO:0000313" key="10">
    <source>
        <dbReference type="Proteomes" id="UP000663828"/>
    </source>
</evidence>
<evidence type="ECO:0000313" key="9">
    <source>
        <dbReference type="EMBL" id="CAF1574769.1"/>
    </source>
</evidence>
<keyword evidence="3 7" id="KW-0812">Transmembrane</keyword>
<organism evidence="9 10">
    <name type="scientific">Adineta ricciae</name>
    <name type="common">Rotifer</name>
    <dbReference type="NCBI Taxonomy" id="249248"/>
    <lineage>
        <taxon>Eukaryota</taxon>
        <taxon>Metazoa</taxon>
        <taxon>Spiralia</taxon>
        <taxon>Gnathifera</taxon>
        <taxon>Rotifera</taxon>
        <taxon>Eurotatoria</taxon>
        <taxon>Bdelloidea</taxon>
        <taxon>Adinetida</taxon>
        <taxon>Adinetidae</taxon>
        <taxon>Adineta</taxon>
    </lineage>
</organism>
<feature type="non-terminal residue" evidence="9">
    <location>
        <position position="200"/>
    </location>
</feature>
<name>A0A815YTL9_ADIRI</name>
<evidence type="ECO:0000256" key="1">
    <source>
        <dbReference type="ARBA" id="ARBA00004141"/>
    </source>
</evidence>
<dbReference type="EMBL" id="CAJNOR010005744">
    <property type="protein sequence ID" value="CAF1574769.1"/>
    <property type="molecule type" value="Genomic_DNA"/>
</dbReference>
<dbReference type="GO" id="GO:0015171">
    <property type="term" value="F:amino acid transmembrane transporter activity"/>
    <property type="evidence" value="ECO:0007669"/>
    <property type="project" value="TreeGrafter"/>
</dbReference>
<dbReference type="PROSITE" id="PS00218">
    <property type="entry name" value="AMINO_ACID_PERMEASE_1"/>
    <property type="match status" value="1"/>
</dbReference>
<proteinExistence type="predicted"/>
<keyword evidence="4" id="KW-0029">Amino-acid transport</keyword>
<evidence type="ECO:0000256" key="7">
    <source>
        <dbReference type="SAM" id="Phobius"/>
    </source>
</evidence>
<feature type="transmembrane region" description="Helical" evidence="7">
    <location>
        <begin position="99"/>
        <end position="122"/>
    </location>
</feature>
<dbReference type="AlphaFoldDB" id="A0A815YTL9"/>
<dbReference type="InterPro" id="IPR004841">
    <property type="entry name" value="AA-permease/SLC12A_dom"/>
</dbReference>
<dbReference type="InterPro" id="IPR004840">
    <property type="entry name" value="Amino_acid_permease_CS"/>
</dbReference>
<keyword evidence="5 7" id="KW-1133">Transmembrane helix</keyword>
<keyword evidence="2" id="KW-0813">Transport</keyword>
<feature type="domain" description="Amino acid permease/ SLC12A" evidence="8">
    <location>
        <begin position="97"/>
        <end position="200"/>
    </location>
</feature>
<evidence type="ECO:0000256" key="5">
    <source>
        <dbReference type="ARBA" id="ARBA00022989"/>
    </source>
</evidence>
<dbReference type="PANTHER" id="PTHR43341:SF1">
    <property type="entry name" value="GENERAL AMINO-ACID PERMEASE GAP1"/>
    <property type="match status" value="1"/>
</dbReference>
<evidence type="ECO:0000256" key="3">
    <source>
        <dbReference type="ARBA" id="ARBA00022692"/>
    </source>
</evidence>
<sequence length="200" mass="21923">MKTHSSSINSLNKNGIPISVIPSGSPMNVNDETSVNDVQFNQNFSQRRFLKKLIPNFLRKNSSSEDVDNPYANEYADTEVLVHGEKVDLHRNLQERHMIMIALGGTIGTGLFLASGQALASAGPGGSLVSYLIISVMVYFVMTSLAELATQYPISGSFNTFGSRFVDEAFGFALAYNYYFSWVTTIAGELVAAGLIVQYW</sequence>
<evidence type="ECO:0000256" key="4">
    <source>
        <dbReference type="ARBA" id="ARBA00022970"/>
    </source>
</evidence>
<dbReference type="InterPro" id="IPR050524">
    <property type="entry name" value="APC_YAT"/>
</dbReference>
<dbReference type="PANTHER" id="PTHR43341">
    <property type="entry name" value="AMINO ACID PERMEASE"/>
    <property type="match status" value="1"/>
</dbReference>
<gene>
    <name evidence="9" type="ORF">XAT740_LOCUS44833</name>
</gene>
<evidence type="ECO:0000256" key="6">
    <source>
        <dbReference type="ARBA" id="ARBA00023136"/>
    </source>
</evidence>
<reference evidence="9" key="1">
    <citation type="submission" date="2021-02" db="EMBL/GenBank/DDBJ databases">
        <authorList>
            <person name="Nowell W R."/>
        </authorList>
    </citation>
    <scope>NUCLEOTIDE SEQUENCE</scope>
</reference>
<dbReference type="Pfam" id="PF00324">
    <property type="entry name" value="AA_permease"/>
    <property type="match status" value="1"/>
</dbReference>
<dbReference type="GO" id="GO:0016020">
    <property type="term" value="C:membrane"/>
    <property type="evidence" value="ECO:0007669"/>
    <property type="project" value="UniProtKB-SubCell"/>
</dbReference>
<comment type="subcellular location">
    <subcellularLocation>
        <location evidence="1">Membrane</location>
        <topology evidence="1">Multi-pass membrane protein</topology>
    </subcellularLocation>
</comment>
<keyword evidence="6 7" id="KW-0472">Membrane</keyword>
<comment type="caution">
    <text evidence="9">The sequence shown here is derived from an EMBL/GenBank/DDBJ whole genome shotgun (WGS) entry which is preliminary data.</text>
</comment>
<keyword evidence="10" id="KW-1185">Reference proteome</keyword>
<evidence type="ECO:0000256" key="2">
    <source>
        <dbReference type="ARBA" id="ARBA00022448"/>
    </source>
</evidence>
<feature type="transmembrane region" description="Helical" evidence="7">
    <location>
        <begin position="128"/>
        <end position="149"/>
    </location>
</feature>
<feature type="transmembrane region" description="Helical" evidence="7">
    <location>
        <begin position="170"/>
        <end position="197"/>
    </location>
</feature>
<dbReference type="Proteomes" id="UP000663828">
    <property type="component" value="Unassembled WGS sequence"/>
</dbReference>
<protein>
    <recommendedName>
        <fullName evidence="8">Amino acid permease/ SLC12A domain-containing protein</fullName>
    </recommendedName>
</protein>